<evidence type="ECO:0000313" key="2">
    <source>
        <dbReference type="EMBL" id="MCY1075067.1"/>
    </source>
</evidence>
<proteinExistence type="predicted"/>
<gene>
    <name evidence="2" type="ORF">OV287_11240</name>
</gene>
<organism evidence="2 3">
    <name type="scientific">Archangium lansingense</name>
    <dbReference type="NCBI Taxonomy" id="2995310"/>
    <lineage>
        <taxon>Bacteria</taxon>
        <taxon>Pseudomonadati</taxon>
        <taxon>Myxococcota</taxon>
        <taxon>Myxococcia</taxon>
        <taxon>Myxococcales</taxon>
        <taxon>Cystobacterineae</taxon>
        <taxon>Archangiaceae</taxon>
        <taxon>Archangium</taxon>
    </lineage>
</organism>
<dbReference type="PANTHER" id="PTHR41252:SF1">
    <property type="entry name" value="BLR2505 PROTEIN"/>
    <property type="match status" value="1"/>
</dbReference>
<feature type="domain" description="SnoaL-like" evidence="1">
    <location>
        <begin position="35"/>
        <end position="133"/>
    </location>
</feature>
<name>A0ABT4A259_9BACT</name>
<dbReference type="Proteomes" id="UP001207654">
    <property type="component" value="Unassembled WGS sequence"/>
</dbReference>
<evidence type="ECO:0000313" key="3">
    <source>
        <dbReference type="Proteomes" id="UP001207654"/>
    </source>
</evidence>
<dbReference type="InterPro" id="IPR032710">
    <property type="entry name" value="NTF2-like_dom_sf"/>
</dbReference>
<keyword evidence="3" id="KW-1185">Reference proteome</keyword>
<dbReference type="RefSeq" id="WP_267534017.1">
    <property type="nucleotide sequence ID" value="NZ_JAPNKA010000001.1"/>
</dbReference>
<accession>A0ABT4A259</accession>
<dbReference type="InterPro" id="IPR037401">
    <property type="entry name" value="SnoaL-like"/>
</dbReference>
<comment type="caution">
    <text evidence="2">The sequence shown here is derived from an EMBL/GenBank/DDBJ whole genome shotgun (WGS) entry which is preliminary data.</text>
</comment>
<dbReference type="EMBL" id="JAPNKA010000001">
    <property type="protein sequence ID" value="MCY1075067.1"/>
    <property type="molecule type" value="Genomic_DNA"/>
</dbReference>
<dbReference type="Pfam" id="PF12680">
    <property type="entry name" value="SnoaL_2"/>
    <property type="match status" value="1"/>
</dbReference>
<evidence type="ECO:0000259" key="1">
    <source>
        <dbReference type="Pfam" id="PF12680"/>
    </source>
</evidence>
<dbReference type="SUPFAM" id="SSF54427">
    <property type="entry name" value="NTF2-like"/>
    <property type="match status" value="1"/>
</dbReference>
<dbReference type="PANTHER" id="PTHR41252">
    <property type="entry name" value="BLR2505 PROTEIN"/>
    <property type="match status" value="1"/>
</dbReference>
<dbReference type="Gene3D" id="3.10.450.50">
    <property type="match status" value="1"/>
</dbReference>
<reference evidence="2 3" key="1">
    <citation type="submission" date="2022-11" db="EMBL/GenBank/DDBJ databases">
        <title>Minimal conservation of predation-associated metabolite biosynthetic gene clusters underscores biosynthetic potential of Myxococcota including descriptions for ten novel species: Archangium lansinium sp. nov., Myxococcus landrumus sp. nov., Nannocystis bai.</title>
        <authorList>
            <person name="Ahearne A."/>
            <person name="Stevens C."/>
            <person name="Phillips K."/>
        </authorList>
    </citation>
    <scope>NUCLEOTIDE SEQUENCE [LARGE SCALE GENOMIC DNA]</scope>
    <source>
        <strain evidence="2 3">MIWBW</strain>
    </source>
</reference>
<sequence>MESTIAEMGLGTGAHRPKDKAELLKWIFEEMERVGDVKPLLDHLAEDAVWMVTIPDGTPLSGEFRGKQAVAAYFAALPGIAEFHQERPQEYISHGDKVIILGEDSFLVKKTGETFRSEYALVTDFHAGLITRMVVIQNLCGIAEAYREH</sequence>
<protein>
    <submittedName>
        <fullName evidence="2">Nuclear transport factor 2 family protein</fullName>
    </submittedName>
</protein>